<comment type="caution">
    <text evidence="4">The sequence shown here is derived from an EMBL/GenBank/DDBJ whole genome shotgun (WGS) entry which is preliminary data.</text>
</comment>
<dbReference type="Gene3D" id="3.40.50.2300">
    <property type="match status" value="1"/>
</dbReference>
<evidence type="ECO:0000259" key="3">
    <source>
        <dbReference type="PROSITE" id="PS50110"/>
    </source>
</evidence>
<dbReference type="PANTHER" id="PTHR44591:SF23">
    <property type="entry name" value="CHEY SUBFAMILY"/>
    <property type="match status" value="1"/>
</dbReference>
<gene>
    <name evidence="4" type="ORF">PAUR_b0179</name>
</gene>
<feature type="domain" description="Response regulatory" evidence="3">
    <location>
        <begin position="2"/>
        <end position="119"/>
    </location>
</feature>
<dbReference type="PROSITE" id="PS50110">
    <property type="entry name" value="RESPONSE_REGULATORY"/>
    <property type="match status" value="1"/>
</dbReference>
<dbReference type="PANTHER" id="PTHR44591">
    <property type="entry name" value="STRESS RESPONSE REGULATOR PROTEIN 1"/>
    <property type="match status" value="1"/>
</dbReference>
<dbReference type="SMART" id="SM00448">
    <property type="entry name" value="REC"/>
    <property type="match status" value="1"/>
</dbReference>
<dbReference type="InterPro" id="IPR050595">
    <property type="entry name" value="Bact_response_regulator"/>
</dbReference>
<dbReference type="RefSeq" id="WP_192509357.1">
    <property type="nucleotide sequence ID" value="NZ_AQGV01000015.1"/>
</dbReference>
<dbReference type="InterPro" id="IPR001789">
    <property type="entry name" value="Sig_transdc_resp-reg_receiver"/>
</dbReference>
<dbReference type="SUPFAM" id="SSF52172">
    <property type="entry name" value="CheY-like"/>
    <property type="match status" value="1"/>
</dbReference>
<reference evidence="4 5" key="1">
    <citation type="submission" date="2015-03" db="EMBL/GenBank/DDBJ databases">
        <title>Genome sequence of Pseudoalteromonas aurantia.</title>
        <authorList>
            <person name="Xie B.-B."/>
            <person name="Rong J.-C."/>
            <person name="Qin Q.-L."/>
            <person name="Zhang Y.-Z."/>
        </authorList>
    </citation>
    <scope>NUCLEOTIDE SEQUENCE [LARGE SCALE GENOMIC DNA]</scope>
    <source>
        <strain evidence="4 5">208</strain>
    </source>
</reference>
<name>A0ABR9EKF8_9GAMM</name>
<evidence type="ECO:0000256" key="1">
    <source>
        <dbReference type="ARBA" id="ARBA00022553"/>
    </source>
</evidence>
<accession>A0ABR9EKF8</accession>
<evidence type="ECO:0000313" key="4">
    <source>
        <dbReference type="EMBL" id="MBE0370203.1"/>
    </source>
</evidence>
<sequence>MKILIVDDSHATLEIVKRGLEKFGYRKLLIQKANSAKSALQYIGSWKPDIVLTDWHMPDMSGLILLQAIKQRQLNITVAMITTVDEPSQIDQALEAGASFVLSKPFSDDELHEKLLPLVQGAEENEIILDDIEVNGELALPKLSQLERLIHKHIDESLCIKPIQSQVFDETKVPCVMAVYEDRESQKVRAIGLLDIYATCVMASGIRMISEAEAQQAIHQNLVSSEILEAGKEALSATAFAFLDKKTRMSLRIKTVKFIASPFRKLELLYQTQADSRIDFSCQRDGMALGKILLVGF</sequence>
<dbReference type="InterPro" id="IPR011006">
    <property type="entry name" value="CheY-like_superfamily"/>
</dbReference>
<organism evidence="4 5">
    <name type="scientific">Pseudoalteromonas aurantia 208</name>
    <dbReference type="NCBI Taxonomy" id="1314867"/>
    <lineage>
        <taxon>Bacteria</taxon>
        <taxon>Pseudomonadati</taxon>
        <taxon>Pseudomonadota</taxon>
        <taxon>Gammaproteobacteria</taxon>
        <taxon>Alteromonadales</taxon>
        <taxon>Pseudoalteromonadaceae</taxon>
        <taxon>Pseudoalteromonas</taxon>
    </lineage>
</organism>
<dbReference type="EMBL" id="AQGV01000015">
    <property type="protein sequence ID" value="MBE0370203.1"/>
    <property type="molecule type" value="Genomic_DNA"/>
</dbReference>
<dbReference type="CDD" id="cd00156">
    <property type="entry name" value="REC"/>
    <property type="match status" value="1"/>
</dbReference>
<proteinExistence type="predicted"/>
<keyword evidence="1 2" id="KW-0597">Phosphoprotein</keyword>
<dbReference type="Proteomes" id="UP000615755">
    <property type="component" value="Unassembled WGS sequence"/>
</dbReference>
<feature type="modified residue" description="4-aspartylphosphate" evidence="2">
    <location>
        <position position="54"/>
    </location>
</feature>
<evidence type="ECO:0000313" key="5">
    <source>
        <dbReference type="Proteomes" id="UP000615755"/>
    </source>
</evidence>
<evidence type="ECO:0000256" key="2">
    <source>
        <dbReference type="PROSITE-ProRule" id="PRU00169"/>
    </source>
</evidence>
<dbReference type="Pfam" id="PF00072">
    <property type="entry name" value="Response_reg"/>
    <property type="match status" value="1"/>
</dbReference>
<keyword evidence="5" id="KW-1185">Reference proteome</keyword>
<protein>
    <recommendedName>
        <fullName evidence="3">Response regulatory domain-containing protein</fullName>
    </recommendedName>
</protein>